<dbReference type="EMBL" id="CM031813">
    <property type="protein sequence ID" value="KAG6654520.1"/>
    <property type="molecule type" value="Genomic_DNA"/>
</dbReference>
<dbReference type="FunFam" id="3.30.70.2760:FF:000001">
    <property type="entry name" value="Metal-dependent phosphohydrolase HD domain-containing protein"/>
    <property type="match status" value="1"/>
</dbReference>
<dbReference type="Pfam" id="PF19276">
    <property type="entry name" value="HD_assoc_2"/>
    <property type="match status" value="1"/>
</dbReference>
<name>A0A8T1QJN6_CARIL</name>
<dbReference type="Gene3D" id="3.30.70.2760">
    <property type="match status" value="1"/>
</dbReference>
<accession>A0A8T1QJN6</accession>
<dbReference type="InterPro" id="IPR050135">
    <property type="entry name" value="dGTPase-like"/>
</dbReference>
<organism evidence="2 4">
    <name type="scientific">Carya illinoinensis</name>
    <name type="common">Pecan</name>
    <dbReference type="NCBI Taxonomy" id="32201"/>
    <lineage>
        <taxon>Eukaryota</taxon>
        <taxon>Viridiplantae</taxon>
        <taxon>Streptophyta</taxon>
        <taxon>Embryophyta</taxon>
        <taxon>Tracheophyta</taxon>
        <taxon>Spermatophyta</taxon>
        <taxon>Magnoliopsida</taxon>
        <taxon>eudicotyledons</taxon>
        <taxon>Gunneridae</taxon>
        <taxon>Pentapetalae</taxon>
        <taxon>rosids</taxon>
        <taxon>fabids</taxon>
        <taxon>Fagales</taxon>
        <taxon>Juglandaceae</taxon>
        <taxon>Carya</taxon>
    </lineage>
</organism>
<reference evidence="2" key="1">
    <citation type="submission" date="2020-12" db="EMBL/GenBank/DDBJ databases">
        <title>WGS assembly of Carya illinoinensis cv. Pawnee.</title>
        <authorList>
            <person name="Platts A."/>
            <person name="Shu S."/>
            <person name="Wright S."/>
            <person name="Barry K."/>
            <person name="Edger P."/>
            <person name="Pires J.C."/>
            <person name="Schmutz J."/>
        </authorList>
    </citation>
    <scope>NUCLEOTIDE SEQUENCE</scope>
    <source>
        <tissue evidence="2">Leaf</tissue>
    </source>
</reference>
<dbReference type="Pfam" id="PF01966">
    <property type="entry name" value="HD"/>
    <property type="match status" value="1"/>
</dbReference>
<dbReference type="Proteomes" id="UP000811609">
    <property type="component" value="Chromosome 5"/>
</dbReference>
<evidence type="ECO:0000313" key="3">
    <source>
        <dbReference type="EMBL" id="KAG6713377.1"/>
    </source>
</evidence>
<dbReference type="InterPro" id="IPR006674">
    <property type="entry name" value="HD_domain"/>
</dbReference>
<evidence type="ECO:0000313" key="4">
    <source>
        <dbReference type="Proteomes" id="UP000811609"/>
    </source>
</evidence>
<dbReference type="Proteomes" id="UP000811246">
    <property type="component" value="Chromosome 5"/>
</dbReference>
<evidence type="ECO:0000313" key="2">
    <source>
        <dbReference type="EMBL" id="KAG6654519.1"/>
    </source>
</evidence>
<gene>
    <name evidence="2" type="ORF">CIPAW_05G150700</name>
    <name evidence="3" type="ORF">I3842_05G148200</name>
</gene>
<protein>
    <recommendedName>
        <fullName evidence="1">HD domain-containing protein</fullName>
    </recommendedName>
</protein>
<comment type="caution">
    <text evidence="2">The sequence shown here is derived from an EMBL/GenBank/DDBJ whole genome shotgun (WGS) entry which is preliminary data.</text>
</comment>
<dbReference type="OrthoDB" id="9991235at2759"/>
<reference evidence="3" key="2">
    <citation type="submission" date="2021-01" db="EMBL/GenBank/DDBJ databases">
        <authorList>
            <person name="Lovell J.T."/>
            <person name="Bentley N."/>
            <person name="Bhattarai G."/>
            <person name="Jenkins J.W."/>
            <person name="Sreedasyam A."/>
            <person name="Alarcon Y."/>
            <person name="Bock C."/>
            <person name="Boston L."/>
            <person name="Carlson J."/>
            <person name="Cervantes K."/>
            <person name="Clermont K."/>
            <person name="Krom N."/>
            <person name="Kubenka K."/>
            <person name="Mamidi S."/>
            <person name="Mattison C."/>
            <person name="Monteros M."/>
            <person name="Pisani C."/>
            <person name="Plott C."/>
            <person name="Rajasekar S."/>
            <person name="Rhein H.S."/>
            <person name="Rohla C."/>
            <person name="Song M."/>
            <person name="Hilaire R.S."/>
            <person name="Shu S."/>
            <person name="Wells L."/>
            <person name="Wang X."/>
            <person name="Webber J."/>
            <person name="Heerema R.J."/>
            <person name="Klein P."/>
            <person name="Conner P."/>
            <person name="Grauke L."/>
            <person name="Grimwood J."/>
            <person name="Schmutz J."/>
            <person name="Randall J.J."/>
        </authorList>
    </citation>
    <scope>NUCLEOTIDE SEQUENCE</scope>
    <source>
        <tissue evidence="3">Leaf</tissue>
    </source>
</reference>
<sequence>MGVRTDAELSMDRRVLKHVHDNVHGNIYIEPLFLKFIDTEQFQRLRELKQLSLAHMVYPGAVHSRFEHSLGVYWLAGKAVDTIKTYQGFELDIEHSDIQTVKLAGLLHDVGHGPFSHSFEREFLPLVLNGFKWCHEDMSVKMIDYIVDEHNIDIGTERLKKVKEMITASHEHTPTKSMVEKHFLYDIVANGRNGIDVDKFDYIVRDSRACGLGCNFQFERLMETMRVIGDEICYRAKDYLTIHKLFATRADLHRTVYTHAKVKAIELMVTDALLKANDSLGISSSIHQPAEFWKLDDSILRRIEISTEPELKESRDLILRIRRRELYQFCNEFSVPKDKMEHFNKITPQDIVCSQKAGGVTLKEEDIAVSNVKIDLTRERNNPLECIKFFKDYESDETFPIQDDRISHLLPAFYQDMIVRVYSKKPELVDAVSEAFENFQLKTYGKKAQVHATPEKKKRRT</sequence>
<dbReference type="InterPro" id="IPR003607">
    <property type="entry name" value="HD/PDEase_dom"/>
</dbReference>
<keyword evidence="4" id="KW-1185">Reference proteome</keyword>
<proteinExistence type="predicted"/>
<dbReference type="GO" id="GO:0008832">
    <property type="term" value="F:dGTPase activity"/>
    <property type="evidence" value="ECO:0007669"/>
    <property type="project" value="TreeGrafter"/>
</dbReference>
<dbReference type="SMART" id="SM00471">
    <property type="entry name" value="HDc"/>
    <property type="match status" value="1"/>
</dbReference>
<dbReference type="SUPFAM" id="SSF109604">
    <property type="entry name" value="HD-domain/PDEase-like"/>
    <property type="match status" value="1"/>
</dbReference>
<feature type="domain" description="HD" evidence="1">
    <location>
        <begin position="65"/>
        <end position="203"/>
    </location>
</feature>
<dbReference type="Gene3D" id="1.10.3210.10">
    <property type="entry name" value="Hypothetical protein af1432"/>
    <property type="match status" value="1"/>
</dbReference>
<dbReference type="AlphaFoldDB" id="A0A8T1QJN6"/>
<dbReference type="GO" id="GO:0006203">
    <property type="term" value="P:dGTP catabolic process"/>
    <property type="evidence" value="ECO:0007669"/>
    <property type="project" value="TreeGrafter"/>
</dbReference>
<dbReference type="PROSITE" id="PS51831">
    <property type="entry name" value="HD"/>
    <property type="match status" value="1"/>
</dbReference>
<dbReference type="InterPro" id="IPR045509">
    <property type="entry name" value="HD_assoc_2"/>
</dbReference>
<dbReference type="GO" id="GO:0005634">
    <property type="term" value="C:nucleus"/>
    <property type="evidence" value="ECO:0007669"/>
    <property type="project" value="TreeGrafter"/>
</dbReference>
<dbReference type="EMBL" id="CM031813">
    <property type="protein sequence ID" value="KAG6654519.1"/>
    <property type="molecule type" value="Genomic_DNA"/>
</dbReference>
<dbReference type="PANTHER" id="PTHR11373:SF34">
    <property type="entry name" value="METAL-DEPENDENT PHOSPHOHYDROLASE"/>
    <property type="match status" value="1"/>
</dbReference>
<dbReference type="PANTHER" id="PTHR11373">
    <property type="entry name" value="DEOXYNUCLEOSIDE TRIPHOSPHATE TRIPHOSPHOHYDROLASE"/>
    <property type="match status" value="1"/>
</dbReference>
<dbReference type="CDD" id="cd00077">
    <property type="entry name" value="HDc"/>
    <property type="match status" value="1"/>
</dbReference>
<dbReference type="EMBL" id="CM031829">
    <property type="protein sequence ID" value="KAG6713377.1"/>
    <property type="molecule type" value="Genomic_DNA"/>
</dbReference>
<evidence type="ECO:0000259" key="1">
    <source>
        <dbReference type="PROSITE" id="PS51831"/>
    </source>
</evidence>
<dbReference type="FunFam" id="1.10.3210.10:FF:000017">
    <property type="entry name" value="Deoxynucleoside triphosphate triphosphohydrolase SAMHD1"/>
    <property type="match status" value="1"/>
</dbReference>